<name>A0ABQ4TPW3_9HYPH</name>
<gene>
    <name evidence="1" type="ORF">EKPJFOCH_2582</name>
</gene>
<keyword evidence="2" id="KW-1185">Reference proteome</keyword>
<dbReference type="EMBL" id="BPRA01000011">
    <property type="protein sequence ID" value="GJE56085.1"/>
    <property type="molecule type" value="Genomic_DNA"/>
</dbReference>
<reference evidence="1" key="2">
    <citation type="submission" date="2021-08" db="EMBL/GenBank/DDBJ databases">
        <authorList>
            <person name="Tani A."/>
            <person name="Ola A."/>
            <person name="Ogura Y."/>
            <person name="Katsura K."/>
            <person name="Hayashi T."/>
        </authorList>
    </citation>
    <scope>NUCLEOTIDE SEQUENCE</scope>
    <source>
        <strain evidence="1">DSM 23674</strain>
    </source>
</reference>
<reference evidence="1" key="1">
    <citation type="journal article" date="2021" name="Front. Microbiol.">
        <title>Comprehensive Comparative Genomics and Phenotyping of Methylobacterium Species.</title>
        <authorList>
            <person name="Alessa O."/>
            <person name="Ogura Y."/>
            <person name="Fujitani Y."/>
            <person name="Takami H."/>
            <person name="Hayashi T."/>
            <person name="Sahin N."/>
            <person name="Tani A."/>
        </authorList>
    </citation>
    <scope>NUCLEOTIDE SEQUENCE</scope>
    <source>
        <strain evidence="1">DSM 23674</strain>
    </source>
</reference>
<dbReference type="Proteomes" id="UP001055101">
    <property type="component" value="Unassembled WGS sequence"/>
</dbReference>
<evidence type="ECO:0000313" key="2">
    <source>
        <dbReference type="Proteomes" id="UP001055101"/>
    </source>
</evidence>
<accession>A0ABQ4TPW3</accession>
<proteinExistence type="predicted"/>
<organism evidence="1 2">
    <name type="scientific">Methylobacterium thuringiense</name>
    <dbReference type="NCBI Taxonomy" id="1003091"/>
    <lineage>
        <taxon>Bacteria</taxon>
        <taxon>Pseudomonadati</taxon>
        <taxon>Pseudomonadota</taxon>
        <taxon>Alphaproteobacteria</taxon>
        <taxon>Hyphomicrobiales</taxon>
        <taxon>Methylobacteriaceae</taxon>
        <taxon>Methylobacterium</taxon>
    </lineage>
</organism>
<sequence length="32" mass="3546">MPTRHCERNEAIQGQRADVASVALDRFACGSR</sequence>
<protein>
    <submittedName>
        <fullName evidence="1">Uncharacterized protein</fullName>
    </submittedName>
</protein>
<comment type="caution">
    <text evidence="1">The sequence shown here is derived from an EMBL/GenBank/DDBJ whole genome shotgun (WGS) entry which is preliminary data.</text>
</comment>
<evidence type="ECO:0000313" key="1">
    <source>
        <dbReference type="EMBL" id="GJE56085.1"/>
    </source>
</evidence>